<name>A0A8H5T7L1_FUSHE</name>
<protein>
    <submittedName>
        <fullName evidence="1">Uncharacterized protein</fullName>
    </submittedName>
</protein>
<dbReference type="OrthoDB" id="4135672at2759"/>
<comment type="caution">
    <text evidence="1">The sequence shown here is derived from an EMBL/GenBank/DDBJ whole genome shotgun (WGS) entry which is preliminary data.</text>
</comment>
<keyword evidence="2" id="KW-1185">Reference proteome</keyword>
<evidence type="ECO:0000313" key="1">
    <source>
        <dbReference type="EMBL" id="KAF5666071.1"/>
    </source>
</evidence>
<dbReference type="InterPro" id="IPR046670">
    <property type="entry name" value="DUF6540"/>
</dbReference>
<organism evidence="1 2">
    <name type="scientific">Fusarium heterosporum</name>
    <dbReference type="NCBI Taxonomy" id="42747"/>
    <lineage>
        <taxon>Eukaryota</taxon>
        <taxon>Fungi</taxon>
        <taxon>Dikarya</taxon>
        <taxon>Ascomycota</taxon>
        <taxon>Pezizomycotina</taxon>
        <taxon>Sordariomycetes</taxon>
        <taxon>Hypocreomycetidae</taxon>
        <taxon>Hypocreales</taxon>
        <taxon>Nectriaceae</taxon>
        <taxon>Fusarium</taxon>
        <taxon>Fusarium heterosporum species complex</taxon>
    </lineage>
</organism>
<sequence length="125" mass="14056">MSHYSVHLIEELGVPRNHHAIFVKTRSDGTGTLFNVVGDIGNGMELEIKKLEQEPELSVTFMSSSLLGRVKTDDMSRVECICRANPPPEKQFDGPHKIDKNKPLRRCQEWTSEIIGTLRAEGVLI</sequence>
<dbReference type="Proteomes" id="UP000567885">
    <property type="component" value="Unassembled WGS sequence"/>
</dbReference>
<accession>A0A8H5T7L1</accession>
<dbReference type="EMBL" id="JAAGWQ010000112">
    <property type="protein sequence ID" value="KAF5666071.1"/>
    <property type="molecule type" value="Genomic_DNA"/>
</dbReference>
<gene>
    <name evidence="1" type="ORF">FHETE_6372</name>
</gene>
<dbReference type="AlphaFoldDB" id="A0A8H5T7L1"/>
<reference evidence="1 2" key="1">
    <citation type="submission" date="2020-05" db="EMBL/GenBank/DDBJ databases">
        <title>Identification and distribution of gene clusters putatively required for synthesis of sphingolipid metabolism inhibitors in phylogenetically diverse species of the filamentous fungus Fusarium.</title>
        <authorList>
            <person name="Kim H.-S."/>
            <person name="Busman M."/>
            <person name="Brown D.W."/>
            <person name="Divon H."/>
            <person name="Uhlig S."/>
            <person name="Proctor R.H."/>
        </authorList>
    </citation>
    <scope>NUCLEOTIDE SEQUENCE [LARGE SCALE GENOMIC DNA]</scope>
    <source>
        <strain evidence="1 2">NRRL 20693</strain>
    </source>
</reference>
<evidence type="ECO:0000313" key="2">
    <source>
        <dbReference type="Proteomes" id="UP000567885"/>
    </source>
</evidence>
<proteinExistence type="predicted"/>
<dbReference type="Pfam" id="PF20174">
    <property type="entry name" value="DUF6540"/>
    <property type="match status" value="1"/>
</dbReference>